<organism evidence="3">
    <name type="scientific">Camponotus floridanus</name>
    <name type="common">Florida carpenter ant</name>
    <dbReference type="NCBI Taxonomy" id="104421"/>
    <lineage>
        <taxon>Eukaryota</taxon>
        <taxon>Metazoa</taxon>
        <taxon>Ecdysozoa</taxon>
        <taxon>Arthropoda</taxon>
        <taxon>Hexapoda</taxon>
        <taxon>Insecta</taxon>
        <taxon>Pterygota</taxon>
        <taxon>Neoptera</taxon>
        <taxon>Endopterygota</taxon>
        <taxon>Hymenoptera</taxon>
        <taxon>Apocrita</taxon>
        <taxon>Aculeata</taxon>
        <taxon>Formicoidea</taxon>
        <taxon>Formicidae</taxon>
        <taxon>Formicinae</taxon>
        <taxon>Camponotus</taxon>
    </lineage>
</organism>
<evidence type="ECO:0000313" key="2">
    <source>
        <dbReference type="EMBL" id="EFN64094.1"/>
    </source>
</evidence>
<evidence type="ECO:0000313" key="3">
    <source>
        <dbReference type="Proteomes" id="UP000000311"/>
    </source>
</evidence>
<dbReference type="Proteomes" id="UP000000311">
    <property type="component" value="Unassembled WGS sequence"/>
</dbReference>
<accession>E2AR55</accession>
<name>E2AR55_CAMFO</name>
<reference evidence="2 3" key="1">
    <citation type="journal article" date="2010" name="Science">
        <title>Genomic comparison of the ants Camponotus floridanus and Harpegnathos saltator.</title>
        <authorList>
            <person name="Bonasio R."/>
            <person name="Zhang G."/>
            <person name="Ye C."/>
            <person name="Mutti N.S."/>
            <person name="Fang X."/>
            <person name="Qin N."/>
            <person name="Donahue G."/>
            <person name="Yang P."/>
            <person name="Li Q."/>
            <person name="Li C."/>
            <person name="Zhang P."/>
            <person name="Huang Z."/>
            <person name="Berger S.L."/>
            <person name="Reinberg D."/>
            <person name="Wang J."/>
            <person name="Liebig J."/>
        </authorList>
    </citation>
    <scope>NUCLEOTIDE SEQUENCE [LARGE SCALE GENOMIC DNA]</scope>
    <source>
        <strain evidence="3">C129</strain>
    </source>
</reference>
<proteinExistence type="predicted"/>
<keyword evidence="3" id="KW-1185">Reference proteome</keyword>
<gene>
    <name evidence="2" type="ORF">EAG_02354</name>
</gene>
<sequence>MSILALPWVRQVNSLCGRHNMVQKPFCDDTVAGADGGTVDDVGAAIGGEGVATRDIVRDGVPNGDAEEAGEGHRDGDGDDLAELLRE</sequence>
<dbReference type="AlphaFoldDB" id="E2AR55"/>
<evidence type="ECO:0000256" key="1">
    <source>
        <dbReference type="SAM" id="MobiDB-lite"/>
    </source>
</evidence>
<dbReference type="EMBL" id="GL441871">
    <property type="protein sequence ID" value="EFN64094.1"/>
    <property type="molecule type" value="Genomic_DNA"/>
</dbReference>
<protein>
    <submittedName>
        <fullName evidence="2">Uncharacterized protein</fullName>
    </submittedName>
</protein>
<dbReference type="InParanoid" id="E2AR55"/>
<feature type="region of interest" description="Disordered" evidence="1">
    <location>
        <begin position="55"/>
        <end position="80"/>
    </location>
</feature>